<dbReference type="InterPro" id="IPR006059">
    <property type="entry name" value="SBP"/>
</dbReference>
<dbReference type="Pfam" id="PF01547">
    <property type="entry name" value="SBP_bac_1"/>
    <property type="match status" value="1"/>
</dbReference>
<reference evidence="1 2" key="1">
    <citation type="journal article" date="2017" name="ISME J.">
        <title>Energy and carbon metabolisms in a deep terrestrial subsurface fluid microbial community.</title>
        <authorList>
            <person name="Momper L."/>
            <person name="Jungbluth S.P."/>
            <person name="Lee M.D."/>
            <person name="Amend J.P."/>
        </authorList>
    </citation>
    <scope>NUCLEOTIDE SEQUENCE [LARGE SCALE GENOMIC DNA]</scope>
    <source>
        <strain evidence="1">SURF_46</strain>
    </source>
</reference>
<dbReference type="Proteomes" id="UP000265540">
    <property type="component" value="Unassembled WGS sequence"/>
</dbReference>
<name>A0A3A4ZC92_UNCKA</name>
<protein>
    <submittedName>
        <fullName evidence="1">Extracellular solute-binding protein</fullName>
    </submittedName>
</protein>
<dbReference type="SUPFAM" id="SSF53850">
    <property type="entry name" value="Periplasmic binding protein-like II"/>
    <property type="match status" value="1"/>
</dbReference>
<dbReference type="PANTHER" id="PTHR43649:SF12">
    <property type="entry name" value="DIACETYLCHITOBIOSE BINDING PROTEIN DASA"/>
    <property type="match status" value="1"/>
</dbReference>
<gene>
    <name evidence="1" type="ORF">C4561_03810</name>
</gene>
<evidence type="ECO:0000313" key="2">
    <source>
        <dbReference type="Proteomes" id="UP000265540"/>
    </source>
</evidence>
<comment type="caution">
    <text evidence="1">The sequence shown here is derived from an EMBL/GenBank/DDBJ whole genome shotgun (WGS) entry which is preliminary data.</text>
</comment>
<dbReference type="EMBL" id="QZJF01000017">
    <property type="protein sequence ID" value="RJR26874.1"/>
    <property type="molecule type" value="Genomic_DNA"/>
</dbReference>
<proteinExistence type="predicted"/>
<sequence>MNIIYIMRNKILVTALLIVLPLFITACTLQDLPVIGRFFGGGQTPSVPTGQPVTLNIWGLWENPATMEKLINKYKESHPNVTINYDDRSVLKLEDYKETVYTRAGQEGAPDIVFVHNTWVPGLKDALLPAPSGVISSQDYVNKFYPAAQRSAVMDNNVYAIPLYYDGLVLVYNKAHFEEIDQTEPPTAWEEFRRLALELTIRGQQNTIVRAGAAMGAADNIHFFSDILGLMFSQAQVNIPADLDSKAAQDALSFYTNFMTEDKVWDLSMPEASAAFAQEKVSMIFVPTWNLLDIVAARPDLEIGVAPVPQALPDTPAAWASFWMLAVPAGSSNSAAAWDFINFLSQDDQQLSYYSENSVYRKFGSAYSSVTLRSQLDSNPYLKPLLDTASFANTGRITARSGNKTAVDALFTAVNEVAVTKSDPAVVLKTAKDKVINSK</sequence>
<dbReference type="PANTHER" id="PTHR43649">
    <property type="entry name" value="ARABINOSE-BINDING PROTEIN-RELATED"/>
    <property type="match status" value="1"/>
</dbReference>
<evidence type="ECO:0000313" key="1">
    <source>
        <dbReference type="EMBL" id="RJR26874.1"/>
    </source>
</evidence>
<accession>A0A3A4ZC92</accession>
<dbReference type="InterPro" id="IPR050490">
    <property type="entry name" value="Bact_solute-bd_prot1"/>
</dbReference>
<dbReference type="AlphaFoldDB" id="A0A3A4ZC92"/>
<organism evidence="1 2">
    <name type="scientific">candidate division WWE3 bacterium</name>
    <dbReference type="NCBI Taxonomy" id="2053526"/>
    <lineage>
        <taxon>Bacteria</taxon>
        <taxon>Katanobacteria</taxon>
    </lineage>
</organism>
<dbReference type="Gene3D" id="3.40.190.10">
    <property type="entry name" value="Periplasmic binding protein-like II"/>
    <property type="match status" value="1"/>
</dbReference>